<dbReference type="GO" id="GO:0005829">
    <property type="term" value="C:cytosol"/>
    <property type="evidence" value="ECO:0007669"/>
    <property type="project" value="TreeGrafter"/>
</dbReference>
<dbReference type="PANTHER" id="PTHR23118:SF42">
    <property type="entry name" value="ATP-CITRATE SYNTHASE"/>
    <property type="match status" value="1"/>
</dbReference>
<accession>A0A9I9EBF7</accession>
<dbReference type="Gramene" id="MELO3C031479.2.1">
    <property type="protein sequence ID" value="MELO3C031479.2.1"/>
    <property type="gene ID" value="MELO3C031479.2"/>
</dbReference>
<reference evidence="2" key="1">
    <citation type="submission" date="2023-03" db="UniProtKB">
        <authorList>
            <consortium name="EnsemblPlants"/>
        </authorList>
    </citation>
    <scope>IDENTIFICATION</scope>
</reference>
<evidence type="ECO:0000256" key="1">
    <source>
        <dbReference type="SAM" id="Phobius"/>
    </source>
</evidence>
<dbReference type="GO" id="GO:0003878">
    <property type="term" value="F:ATP citrate synthase activity"/>
    <property type="evidence" value="ECO:0007669"/>
    <property type="project" value="TreeGrafter"/>
</dbReference>
<feature type="transmembrane region" description="Helical" evidence="1">
    <location>
        <begin position="175"/>
        <end position="193"/>
    </location>
</feature>
<keyword evidence="1" id="KW-0472">Membrane</keyword>
<dbReference type="EnsemblPlants" id="MELO3C031479.2.1">
    <property type="protein sequence ID" value="MELO3C031479.2.1"/>
    <property type="gene ID" value="MELO3C031479.2"/>
</dbReference>
<organism evidence="2">
    <name type="scientific">Cucumis melo</name>
    <name type="common">Muskmelon</name>
    <dbReference type="NCBI Taxonomy" id="3656"/>
    <lineage>
        <taxon>Eukaryota</taxon>
        <taxon>Viridiplantae</taxon>
        <taxon>Streptophyta</taxon>
        <taxon>Embryophyta</taxon>
        <taxon>Tracheophyta</taxon>
        <taxon>Spermatophyta</taxon>
        <taxon>Magnoliopsida</taxon>
        <taxon>eudicotyledons</taxon>
        <taxon>Gunneridae</taxon>
        <taxon>Pentapetalae</taxon>
        <taxon>rosids</taxon>
        <taxon>fabids</taxon>
        <taxon>Cucurbitales</taxon>
        <taxon>Cucurbitaceae</taxon>
        <taxon>Benincaseae</taxon>
        <taxon>Cucumis</taxon>
    </lineage>
</organism>
<protein>
    <submittedName>
        <fullName evidence="2">Uncharacterized protein</fullName>
    </submittedName>
</protein>
<keyword evidence="1" id="KW-1133">Transmembrane helix</keyword>
<keyword evidence="1" id="KW-0812">Transmembrane</keyword>
<name>A0A9I9EBF7_CUCME</name>
<evidence type="ECO:0000313" key="2">
    <source>
        <dbReference type="EnsemblPlants" id="MELO3C031479.2.1"/>
    </source>
</evidence>
<proteinExistence type="predicted"/>
<dbReference type="InterPro" id="IPR002020">
    <property type="entry name" value="Citrate_synthase"/>
</dbReference>
<dbReference type="GO" id="GO:0006085">
    <property type="term" value="P:acetyl-CoA biosynthetic process"/>
    <property type="evidence" value="ECO:0007669"/>
    <property type="project" value="TreeGrafter"/>
</dbReference>
<dbReference type="GO" id="GO:0006633">
    <property type="term" value="P:fatty acid biosynthetic process"/>
    <property type="evidence" value="ECO:0007669"/>
    <property type="project" value="TreeGrafter"/>
</dbReference>
<dbReference type="PANTHER" id="PTHR23118">
    <property type="entry name" value="ATP-CITRATE SYNTHASE"/>
    <property type="match status" value="1"/>
</dbReference>
<sequence>MPPTISKLFVAFCLVRFLMTDFLWVRKLKLQLTLLPLHFVVNTPRTRKCETSLPPSKGGMSNEMYNNIARVTDGIYEDIAIGGNVFPGSNLLGQNYKKDCAKTELAALDHEIQWELVMVQADVVAVIVVLGSLKLDIVKINDSGGAWSLMSRHMAVRSSPDVGDIARTGLTKFPVLFFSAVPLAITIVISFSIN</sequence>
<dbReference type="AlphaFoldDB" id="A0A9I9EBF7"/>